<evidence type="ECO:0000256" key="1">
    <source>
        <dbReference type="ARBA" id="ARBA00000971"/>
    </source>
</evidence>
<dbReference type="SMART" id="SM00028">
    <property type="entry name" value="TPR"/>
    <property type="match status" value="2"/>
</dbReference>
<dbReference type="PANTHER" id="PTHR46512">
    <property type="entry name" value="PEPTIDYLPROLYL ISOMERASE"/>
    <property type="match status" value="1"/>
</dbReference>
<dbReference type="EC" id="5.2.1.8" evidence="2"/>
<dbReference type="RefSeq" id="XP_028535075.1">
    <property type="nucleotide sequence ID" value="XM_028679353.1"/>
</dbReference>
<keyword evidence="7" id="KW-0812">Transmembrane</keyword>
<feature type="transmembrane region" description="Helical" evidence="7">
    <location>
        <begin position="269"/>
        <end position="291"/>
    </location>
</feature>
<dbReference type="Gene3D" id="1.25.40.10">
    <property type="entry name" value="Tetratricopeptide repeat domain"/>
    <property type="match status" value="1"/>
</dbReference>
<dbReference type="InterPro" id="IPR011990">
    <property type="entry name" value="TPR-like_helical_dom_sf"/>
</dbReference>
<keyword evidence="6" id="KW-0175">Coiled coil</keyword>
<gene>
    <name evidence="8" type="ORF">PRELSG_1428600</name>
</gene>
<keyword evidence="5" id="KW-0802">TPR repeat</keyword>
<evidence type="ECO:0000256" key="6">
    <source>
        <dbReference type="SAM" id="Coils"/>
    </source>
</evidence>
<feature type="coiled-coil region" evidence="6">
    <location>
        <begin position="27"/>
        <end position="89"/>
    </location>
</feature>
<feature type="repeat" description="TPR" evidence="5">
    <location>
        <begin position="190"/>
        <end position="223"/>
    </location>
</feature>
<dbReference type="GO" id="GO:0003755">
    <property type="term" value="F:peptidyl-prolyl cis-trans isomerase activity"/>
    <property type="evidence" value="ECO:0007669"/>
    <property type="project" value="UniProtKB-EC"/>
</dbReference>
<dbReference type="KEGG" id="prel:PRELSG_1428600"/>
<dbReference type="AlphaFoldDB" id="A0A1J1HAX6"/>
<evidence type="ECO:0000256" key="2">
    <source>
        <dbReference type="ARBA" id="ARBA00013194"/>
    </source>
</evidence>
<evidence type="ECO:0000313" key="9">
    <source>
        <dbReference type="Proteomes" id="UP000220158"/>
    </source>
</evidence>
<dbReference type="OrthoDB" id="433738at2759"/>
<dbReference type="InterPro" id="IPR050754">
    <property type="entry name" value="FKBP4/5/8-like"/>
</dbReference>
<evidence type="ECO:0000256" key="5">
    <source>
        <dbReference type="PROSITE-ProRule" id="PRU00339"/>
    </source>
</evidence>
<evidence type="ECO:0000256" key="4">
    <source>
        <dbReference type="ARBA" id="ARBA00023235"/>
    </source>
</evidence>
<evidence type="ECO:0000256" key="3">
    <source>
        <dbReference type="ARBA" id="ARBA00023110"/>
    </source>
</evidence>
<keyword evidence="7" id="KW-1133">Transmembrane helix</keyword>
<dbReference type="EMBL" id="LN835309">
    <property type="protein sequence ID" value="CRH02555.1"/>
    <property type="molecule type" value="Genomic_DNA"/>
</dbReference>
<dbReference type="PROSITE" id="PS50005">
    <property type="entry name" value="TPR"/>
    <property type="match status" value="1"/>
</dbReference>
<dbReference type="Proteomes" id="UP000220158">
    <property type="component" value="Chromosome 14"/>
</dbReference>
<organism evidence="8 9">
    <name type="scientific">Plasmodium relictum</name>
    <dbReference type="NCBI Taxonomy" id="85471"/>
    <lineage>
        <taxon>Eukaryota</taxon>
        <taxon>Sar</taxon>
        <taxon>Alveolata</taxon>
        <taxon>Apicomplexa</taxon>
        <taxon>Aconoidasida</taxon>
        <taxon>Haemosporida</taxon>
        <taxon>Plasmodiidae</taxon>
        <taxon>Plasmodium</taxon>
        <taxon>Plasmodium (Haemamoeba)</taxon>
    </lineage>
</organism>
<comment type="catalytic activity">
    <reaction evidence="1">
        <text>[protein]-peptidylproline (omega=180) = [protein]-peptidylproline (omega=0)</text>
        <dbReference type="Rhea" id="RHEA:16237"/>
        <dbReference type="Rhea" id="RHEA-COMP:10747"/>
        <dbReference type="Rhea" id="RHEA-COMP:10748"/>
        <dbReference type="ChEBI" id="CHEBI:83833"/>
        <dbReference type="ChEBI" id="CHEBI:83834"/>
        <dbReference type="EC" id="5.2.1.8"/>
    </reaction>
</comment>
<evidence type="ECO:0000313" key="8">
    <source>
        <dbReference type="EMBL" id="CRH02555.1"/>
    </source>
</evidence>
<accession>A0A1J1HAX6</accession>
<name>A0A1J1HAX6_PLARL</name>
<keyword evidence="4" id="KW-0413">Isomerase</keyword>
<protein>
    <recommendedName>
        <fullName evidence="2">peptidylprolyl isomerase</fullName>
        <ecNumber evidence="2">5.2.1.8</ecNumber>
    </recommendedName>
</protein>
<dbReference type="SUPFAM" id="SSF48452">
    <property type="entry name" value="TPR-like"/>
    <property type="match status" value="1"/>
</dbReference>
<sequence length="310" mass="36752">MDLCMENTYLKNVENLDGSKITYNEIKKKEDSDVEKKETNIDNENNKNLKINLKEDNNLSIEENKEDKINGKENKINSVKHENTEKKNKILNDSININCNDDEKETKDDANEKYNKGDYEGALKIWERGLRTINYILSKKEELKNERLQTFQKLHSTYCSNIAQGYMKLNKYSECVRYSLLAQENDKDNIKIYFRLAKGYFMLGEYDKSIKVLNEGIKISKDKSLINLLVMVKKKKQVHLEKEKHMMKYIFKSLKEKPLTNDEEKKNSFFNIFYTICSLLSFIFMYISLFYKTCSNLLHCTINKYKIKKE</sequence>
<keyword evidence="3" id="KW-0697">Rotamase</keyword>
<proteinExistence type="predicted"/>
<keyword evidence="9" id="KW-1185">Reference proteome</keyword>
<dbReference type="InterPro" id="IPR019734">
    <property type="entry name" value="TPR_rpt"/>
</dbReference>
<dbReference type="VEuPathDB" id="PlasmoDB:PRELSG_1428600"/>
<reference evidence="8 9" key="1">
    <citation type="submission" date="2015-04" db="EMBL/GenBank/DDBJ databases">
        <authorList>
            <consortium name="Pathogen Informatics"/>
        </authorList>
    </citation>
    <scope>NUCLEOTIDE SEQUENCE [LARGE SCALE GENOMIC DNA]</scope>
    <source>
        <strain evidence="8 9">SGS1</strain>
    </source>
</reference>
<dbReference type="GeneID" id="39738718"/>
<keyword evidence="7" id="KW-0472">Membrane</keyword>
<dbReference type="PANTHER" id="PTHR46512:SF9">
    <property type="entry name" value="PEPTIDYLPROLYL ISOMERASE"/>
    <property type="match status" value="1"/>
</dbReference>
<evidence type="ECO:0000256" key="7">
    <source>
        <dbReference type="SAM" id="Phobius"/>
    </source>
</evidence>
<dbReference type="OMA" id="HSTYCSN"/>